<dbReference type="Pfam" id="PF00545">
    <property type="entry name" value="Ribonuclease"/>
    <property type="match status" value="1"/>
</dbReference>
<dbReference type="PROSITE" id="PS51257">
    <property type="entry name" value="PROKAR_LIPOPROTEIN"/>
    <property type="match status" value="1"/>
</dbReference>
<dbReference type="RefSeq" id="WP_332068209.1">
    <property type="nucleotide sequence ID" value="NZ_LR778301.1"/>
</dbReference>
<gene>
    <name evidence="3" type="ORF">DENOEST_0306</name>
</gene>
<organism evidence="3 4">
    <name type="scientific">Denitratisoma oestradiolicum</name>
    <dbReference type="NCBI Taxonomy" id="311182"/>
    <lineage>
        <taxon>Bacteria</taxon>
        <taxon>Pseudomonadati</taxon>
        <taxon>Pseudomonadota</taxon>
        <taxon>Betaproteobacteria</taxon>
        <taxon>Nitrosomonadales</taxon>
        <taxon>Sterolibacteriaceae</taxon>
        <taxon>Denitratisoma</taxon>
    </lineage>
</organism>
<keyword evidence="2 3" id="KW-0378">Hydrolase</keyword>
<dbReference type="SUPFAM" id="SSF53933">
    <property type="entry name" value="Microbial ribonucleases"/>
    <property type="match status" value="1"/>
</dbReference>
<dbReference type="AlphaFoldDB" id="A0A6S6Y4E2"/>
<keyword evidence="4" id="KW-1185">Reference proteome</keyword>
<protein>
    <submittedName>
        <fullName evidence="3">Putative Ribonuclease T(1)</fullName>
        <ecNumber evidence="3">3.1.27.3</ecNumber>
    </submittedName>
</protein>
<evidence type="ECO:0000256" key="2">
    <source>
        <dbReference type="ARBA" id="ARBA00022801"/>
    </source>
</evidence>
<evidence type="ECO:0000313" key="4">
    <source>
        <dbReference type="Proteomes" id="UP000515733"/>
    </source>
</evidence>
<reference evidence="3 4" key="1">
    <citation type="submission" date="2020-03" db="EMBL/GenBank/DDBJ databases">
        <authorList>
            <consortium name="Genoscope - CEA"/>
            <person name="William W."/>
        </authorList>
    </citation>
    <scope>NUCLEOTIDE SEQUENCE [LARGE SCALE GENOMIC DNA]</scope>
    <source>
        <strain evidence="4">DSM 16959</strain>
    </source>
</reference>
<dbReference type="EC" id="3.1.27.3" evidence="3"/>
<accession>A0A6S6Y4E2</accession>
<dbReference type="KEGG" id="doe:DENOEST_0306"/>
<dbReference type="InterPro" id="IPR000026">
    <property type="entry name" value="N1-like"/>
</dbReference>
<evidence type="ECO:0000313" key="3">
    <source>
        <dbReference type="EMBL" id="CAB1367478.1"/>
    </source>
</evidence>
<name>A0A6S6Y4E2_9PROT</name>
<dbReference type="Gene3D" id="3.10.450.30">
    <property type="entry name" value="Microbial ribonucleases"/>
    <property type="match status" value="1"/>
</dbReference>
<dbReference type="InterPro" id="IPR016191">
    <property type="entry name" value="Ribonuclease/ribotoxin"/>
</dbReference>
<evidence type="ECO:0000256" key="1">
    <source>
        <dbReference type="ARBA" id="ARBA00022722"/>
    </source>
</evidence>
<proteinExistence type="predicted"/>
<keyword evidence="1" id="KW-0540">Nuclease</keyword>
<sequence>MKPLKRHILRALGFPVLFLWLAAACGMCLAGEVSPLPGNVAASDLPPEARQTLRLIEQGGPFPYRRDGIVFGNREHRLPGRSRGHYREYTVPTPGSRDRGARRIVAGREGERYYSPDHYRHFLSIRP</sequence>
<dbReference type="EMBL" id="LR778301">
    <property type="protein sequence ID" value="CAB1367478.1"/>
    <property type="molecule type" value="Genomic_DNA"/>
</dbReference>
<dbReference type="Proteomes" id="UP000515733">
    <property type="component" value="Chromosome"/>
</dbReference>
<dbReference type="GO" id="GO:0003723">
    <property type="term" value="F:RNA binding"/>
    <property type="evidence" value="ECO:0007669"/>
    <property type="project" value="InterPro"/>
</dbReference>
<dbReference type="GO" id="GO:0004521">
    <property type="term" value="F:RNA endonuclease activity"/>
    <property type="evidence" value="ECO:0007669"/>
    <property type="project" value="InterPro"/>
</dbReference>
<dbReference type="GO" id="GO:0016787">
    <property type="term" value="F:hydrolase activity"/>
    <property type="evidence" value="ECO:0007669"/>
    <property type="project" value="UniProtKB-KW"/>
</dbReference>